<feature type="region of interest" description="Disordered" evidence="1">
    <location>
        <begin position="206"/>
        <end position="232"/>
    </location>
</feature>
<dbReference type="eggNOG" id="ENOG502SHD6">
    <property type="taxonomic scope" value="Eukaryota"/>
</dbReference>
<feature type="region of interest" description="Disordered" evidence="1">
    <location>
        <begin position="694"/>
        <end position="722"/>
    </location>
</feature>
<dbReference type="PANTHER" id="PTHR37171:SF1">
    <property type="entry name" value="SERINE_THREONINE-PROTEIN KINASE YRZF-RELATED"/>
    <property type="match status" value="1"/>
</dbReference>
<feature type="compositionally biased region" description="Low complexity" evidence="1">
    <location>
        <begin position="451"/>
        <end position="467"/>
    </location>
</feature>
<name>A0A010RC76_9PEZI</name>
<feature type="compositionally biased region" description="Polar residues" evidence="1">
    <location>
        <begin position="712"/>
        <end position="721"/>
    </location>
</feature>
<organism evidence="2 3">
    <name type="scientific">Colletotrichum fioriniae PJ7</name>
    <dbReference type="NCBI Taxonomy" id="1445577"/>
    <lineage>
        <taxon>Eukaryota</taxon>
        <taxon>Fungi</taxon>
        <taxon>Dikarya</taxon>
        <taxon>Ascomycota</taxon>
        <taxon>Pezizomycotina</taxon>
        <taxon>Sordariomycetes</taxon>
        <taxon>Hypocreomycetidae</taxon>
        <taxon>Glomerellales</taxon>
        <taxon>Glomerellaceae</taxon>
        <taxon>Colletotrichum</taxon>
        <taxon>Colletotrichum acutatum species complex</taxon>
    </lineage>
</organism>
<dbReference type="Proteomes" id="UP000020467">
    <property type="component" value="Unassembled WGS sequence"/>
</dbReference>
<dbReference type="HOGENOM" id="CLU_010672_3_0_1"/>
<feature type="compositionally biased region" description="Basic residues" evidence="1">
    <location>
        <begin position="220"/>
        <end position="232"/>
    </location>
</feature>
<comment type="caution">
    <text evidence="2">The sequence shown here is derived from an EMBL/GenBank/DDBJ whole genome shotgun (WGS) entry which is preliminary data.</text>
</comment>
<reference evidence="2 3" key="1">
    <citation type="submission" date="2014-02" db="EMBL/GenBank/DDBJ databases">
        <title>The genome sequence of Colletotrichum fioriniae PJ7.</title>
        <authorList>
            <person name="Baroncelli R."/>
            <person name="Thon M.R."/>
        </authorList>
    </citation>
    <scope>NUCLEOTIDE SEQUENCE [LARGE SCALE GENOMIC DNA]</scope>
    <source>
        <strain evidence="2 3">PJ7</strain>
    </source>
</reference>
<dbReference type="AlphaFoldDB" id="A0A010RC76"/>
<evidence type="ECO:0008006" key="4">
    <source>
        <dbReference type="Google" id="ProtNLM"/>
    </source>
</evidence>
<dbReference type="SUPFAM" id="SSF56112">
    <property type="entry name" value="Protein kinase-like (PK-like)"/>
    <property type="match status" value="1"/>
</dbReference>
<sequence>MEDEIVRLRKQLQEEQGRREEEQRLREEEQRLREEEQRRREEAEELAKAAQPQTLPKYLASCHSLSLSIKVVTHRTLTTQGDTTDPTGRIFPRRIIPWDDFLTRQQEMWDQLSNSDTFASRHVFPSPHQLDYVMSLISPISSETGLRNFQRDTVGNAVQKLVSEAYSDTQLRSDIDLQGTMTFESHTNLGQTDEALSEPMEQMSIERDDIDAGAIPSRLPSRKPRRRARGKGNRADQFCIYRTSDGQNSPALAIEYKAPHKLRRDEVDGEGFGFASRSLVAAVVTQLFSYMIGKGIQYGYVCTGEAFVFLHIRDDPTIVYYSVRVPNLDVLDDDDDENRLHGTAVAQVFAFTLQALRAKPPPQSWHDTATGLDTWAVEYDDVLRNIPETVRKGKEARISPYKPQRWRGFKRSPIQTRSRCKQFDGNAKQRDGSGDDEEGIPPSPTPTRLILSGEKALAKSSAGSAGEQAQENRHHSQGKQMNIQDRQFCTPQCLLGLVNGWPLDERCPNFQDHGHQHLNRLDFLRLIRIQLAKDRSRDADVVSLHLSGSIGSLFKVRMSSHGYTLVAKGVQTLDLARLRYENEVYDRLRSIQGKYVPVCLGRTDLTLPLYYDSGVYKHVLFLSWAGTPLFDSTNQATNSDIDAITQAYKNLHKLGVLHGDANLRNVLRIHNTAGGGVVVVDFERAEFSRRKPLGLLSSNRQNKKRKRGILGKSTSSDSQGSERFAKELDSVVCHMSRYVDARQREIAVNVARKV</sequence>
<keyword evidence="3" id="KW-1185">Reference proteome</keyword>
<feature type="region of interest" description="Disordered" evidence="1">
    <location>
        <begin position="13"/>
        <end position="50"/>
    </location>
</feature>
<feature type="region of interest" description="Disordered" evidence="1">
    <location>
        <begin position="393"/>
        <end position="481"/>
    </location>
</feature>
<dbReference type="EMBL" id="JARH01000018">
    <property type="protein sequence ID" value="EXF86265.1"/>
    <property type="molecule type" value="Genomic_DNA"/>
</dbReference>
<evidence type="ECO:0000256" key="1">
    <source>
        <dbReference type="SAM" id="MobiDB-lite"/>
    </source>
</evidence>
<proteinExistence type="predicted"/>
<gene>
    <name evidence="2" type="ORF">CFIO01_12958</name>
</gene>
<dbReference type="STRING" id="1445577.A0A010RC76"/>
<protein>
    <recommendedName>
        <fullName evidence="4">Protein kinase domain-containing protein</fullName>
    </recommendedName>
</protein>
<dbReference type="InterPro" id="IPR052396">
    <property type="entry name" value="Meiotic_Drive_Suppr_Kinase"/>
</dbReference>
<accession>A0A010RC76</accession>
<dbReference type="OrthoDB" id="2156052at2759"/>
<feature type="compositionally biased region" description="Basic and acidic residues" evidence="1">
    <location>
        <begin position="13"/>
        <end position="47"/>
    </location>
</feature>
<dbReference type="InterPro" id="IPR011009">
    <property type="entry name" value="Kinase-like_dom_sf"/>
</dbReference>
<dbReference type="PANTHER" id="PTHR37171">
    <property type="entry name" value="SERINE/THREONINE-PROTEIN KINASE YRZF-RELATED"/>
    <property type="match status" value="1"/>
</dbReference>
<evidence type="ECO:0000313" key="2">
    <source>
        <dbReference type="EMBL" id="EXF86265.1"/>
    </source>
</evidence>
<dbReference type="Gene3D" id="1.10.510.10">
    <property type="entry name" value="Transferase(Phosphotransferase) domain 1"/>
    <property type="match status" value="1"/>
</dbReference>
<dbReference type="KEGG" id="cfj:CFIO01_12958"/>
<evidence type="ECO:0000313" key="3">
    <source>
        <dbReference type="Proteomes" id="UP000020467"/>
    </source>
</evidence>